<sequence length="377" mass="43147">MGNQVKKTKESRSQETKVEIPLENTFKLTNPGKFEQFCKESTQILNVETFDGFRLEVNQQMNQSFGLTHALSMGSLREEPSYTFGANYVQEKYALIGNRKNDGTYARYIQQFGRKFLTTLYTQISGKKQEDSQDTFGADLEYYGENFTIQSKLKSNKVFGLSYLQAMTPRLNLGMEFIYYHNMKTSSIIFASRYFTHNFIFTSSFSTFPVKHFSLHYVQKITPRVGLAAEFIYNIENGLSAMSAGYLYSLRQIKVGGQITSNGKISTLVEQMLHPLISFKLSAEIDYISNTYLFGYGLRSNEKEYYAAVLVTSKYDGEESKTLGRPKLNIVIVLDISGSMGSSFIQSDERRSKNDQETNLNVRLTNWKLQNALFEKD</sequence>
<accession>A0A9Q0LM11</accession>
<evidence type="ECO:0000313" key="10">
    <source>
        <dbReference type="EMBL" id="KAJ5074869.1"/>
    </source>
</evidence>
<keyword evidence="10" id="KW-0675">Receptor</keyword>
<dbReference type="GO" id="GO:0005741">
    <property type="term" value="C:mitochondrial outer membrane"/>
    <property type="evidence" value="ECO:0007669"/>
    <property type="project" value="UniProtKB-SubCell"/>
</dbReference>
<keyword evidence="8" id="KW-0496">Mitochondrion</keyword>
<keyword evidence="9" id="KW-0472">Membrane</keyword>
<dbReference type="CDD" id="cd07305">
    <property type="entry name" value="Porin3_Tom40"/>
    <property type="match status" value="1"/>
</dbReference>
<evidence type="ECO:0000256" key="8">
    <source>
        <dbReference type="ARBA" id="ARBA00023128"/>
    </source>
</evidence>
<dbReference type="InterPro" id="IPR023614">
    <property type="entry name" value="Porin_dom_sf"/>
</dbReference>
<dbReference type="PANTHER" id="PTHR10802">
    <property type="entry name" value="MITOCHONDRIAL IMPORT RECEPTOR SUBUNIT TOM40"/>
    <property type="match status" value="1"/>
</dbReference>
<dbReference type="Gene3D" id="2.40.160.10">
    <property type="entry name" value="Porin"/>
    <property type="match status" value="1"/>
</dbReference>
<evidence type="ECO:0000256" key="4">
    <source>
        <dbReference type="ARBA" id="ARBA00022452"/>
    </source>
</evidence>
<evidence type="ECO:0000256" key="7">
    <source>
        <dbReference type="ARBA" id="ARBA00022927"/>
    </source>
</evidence>
<dbReference type="InterPro" id="IPR027246">
    <property type="entry name" value="Porin_Euk/Tom40"/>
</dbReference>
<organism evidence="10 11">
    <name type="scientific">Anaeramoeba ignava</name>
    <name type="common">Anaerobic marine amoeba</name>
    <dbReference type="NCBI Taxonomy" id="1746090"/>
    <lineage>
        <taxon>Eukaryota</taxon>
        <taxon>Metamonada</taxon>
        <taxon>Anaeramoebidae</taxon>
        <taxon>Anaeramoeba</taxon>
    </lineage>
</organism>
<gene>
    <name evidence="10" type="ORF">M0811_07912</name>
</gene>
<keyword evidence="7" id="KW-0653">Protein transport</keyword>
<dbReference type="InterPro" id="IPR037930">
    <property type="entry name" value="Tom40"/>
</dbReference>
<dbReference type="GO" id="GO:0008320">
    <property type="term" value="F:protein transmembrane transporter activity"/>
    <property type="evidence" value="ECO:0007669"/>
    <property type="project" value="InterPro"/>
</dbReference>
<evidence type="ECO:0000256" key="1">
    <source>
        <dbReference type="ARBA" id="ARBA00004374"/>
    </source>
</evidence>
<evidence type="ECO:0000256" key="6">
    <source>
        <dbReference type="ARBA" id="ARBA00022787"/>
    </source>
</evidence>
<comment type="subcellular location">
    <subcellularLocation>
        <location evidence="1">Mitochondrion outer membrane</location>
        <topology evidence="1">Multi-pass membrane protein</topology>
    </subcellularLocation>
</comment>
<evidence type="ECO:0000256" key="2">
    <source>
        <dbReference type="ARBA" id="ARBA00010510"/>
    </source>
</evidence>
<comment type="caution">
    <text evidence="10">The sequence shown here is derived from an EMBL/GenBank/DDBJ whole genome shotgun (WGS) entry which is preliminary data.</text>
</comment>
<comment type="similarity">
    <text evidence="2">Belongs to the Tom40 family.</text>
</comment>
<keyword evidence="5" id="KW-0812">Transmembrane</keyword>
<reference evidence="10" key="1">
    <citation type="submission" date="2022-10" db="EMBL/GenBank/DDBJ databases">
        <title>Novel sulphate-reducing endosymbionts in the free-living metamonad Anaeramoeba.</title>
        <authorList>
            <person name="Jerlstrom-Hultqvist J."/>
            <person name="Cepicka I."/>
            <person name="Gallot-Lavallee L."/>
            <person name="Salas-Leiva D."/>
            <person name="Curtis B.A."/>
            <person name="Zahonova K."/>
            <person name="Pipaliya S."/>
            <person name="Dacks J."/>
            <person name="Roger A.J."/>
        </authorList>
    </citation>
    <scope>NUCLEOTIDE SEQUENCE</scope>
    <source>
        <strain evidence="10">BMAN</strain>
    </source>
</reference>
<keyword evidence="6" id="KW-1000">Mitochondrion outer membrane</keyword>
<dbReference type="OrthoDB" id="19656at2759"/>
<proteinExistence type="inferred from homology"/>
<dbReference type="AlphaFoldDB" id="A0A9Q0LM11"/>
<evidence type="ECO:0000313" key="11">
    <source>
        <dbReference type="Proteomes" id="UP001149090"/>
    </source>
</evidence>
<name>A0A9Q0LM11_ANAIG</name>
<dbReference type="EMBL" id="JAPDFW010000068">
    <property type="protein sequence ID" value="KAJ5074869.1"/>
    <property type="molecule type" value="Genomic_DNA"/>
</dbReference>
<dbReference type="Pfam" id="PF01459">
    <property type="entry name" value="Porin_3"/>
    <property type="match status" value="1"/>
</dbReference>
<dbReference type="OMA" id="MNLPCPV"/>
<evidence type="ECO:0000256" key="9">
    <source>
        <dbReference type="ARBA" id="ARBA00023136"/>
    </source>
</evidence>
<keyword evidence="3" id="KW-0813">Transport</keyword>
<dbReference type="GO" id="GO:0030150">
    <property type="term" value="P:protein import into mitochondrial matrix"/>
    <property type="evidence" value="ECO:0007669"/>
    <property type="project" value="InterPro"/>
</dbReference>
<keyword evidence="4" id="KW-1134">Transmembrane beta strand</keyword>
<dbReference type="Proteomes" id="UP001149090">
    <property type="component" value="Unassembled WGS sequence"/>
</dbReference>
<evidence type="ECO:0000256" key="3">
    <source>
        <dbReference type="ARBA" id="ARBA00022448"/>
    </source>
</evidence>
<evidence type="ECO:0000256" key="5">
    <source>
        <dbReference type="ARBA" id="ARBA00022692"/>
    </source>
</evidence>
<keyword evidence="11" id="KW-1185">Reference proteome</keyword>
<protein>
    <submittedName>
        <fullName evidence="10">Import receptor subunit tom40</fullName>
    </submittedName>
</protein>